<dbReference type="PROSITE" id="PS50113">
    <property type="entry name" value="PAC"/>
    <property type="match status" value="1"/>
</dbReference>
<dbReference type="InterPro" id="IPR000014">
    <property type="entry name" value="PAS"/>
</dbReference>
<dbReference type="InterPro" id="IPR029787">
    <property type="entry name" value="Nucleotide_cyclase"/>
</dbReference>
<dbReference type="InterPro" id="IPR000160">
    <property type="entry name" value="GGDEF_dom"/>
</dbReference>
<name>A0ABQ1T2V2_9GAMM</name>
<dbReference type="NCBIfam" id="TIGR00254">
    <property type="entry name" value="GGDEF"/>
    <property type="match status" value="1"/>
</dbReference>
<dbReference type="CDD" id="cd01949">
    <property type="entry name" value="GGDEF"/>
    <property type="match status" value="1"/>
</dbReference>
<dbReference type="SUPFAM" id="SSF141868">
    <property type="entry name" value="EAL domain-like"/>
    <property type="match status" value="1"/>
</dbReference>
<dbReference type="Gene3D" id="3.30.70.270">
    <property type="match status" value="1"/>
</dbReference>
<evidence type="ECO:0000259" key="1">
    <source>
        <dbReference type="PROSITE" id="PS50112"/>
    </source>
</evidence>
<reference evidence="6" key="1">
    <citation type="journal article" date="2019" name="Int. J. Syst. Evol. Microbiol.">
        <title>The Global Catalogue of Microorganisms (GCM) 10K type strain sequencing project: providing services to taxonomists for standard genome sequencing and annotation.</title>
        <authorList>
            <consortium name="The Broad Institute Genomics Platform"/>
            <consortium name="The Broad Institute Genome Sequencing Center for Infectious Disease"/>
            <person name="Wu L."/>
            <person name="Ma J."/>
        </authorList>
    </citation>
    <scope>NUCLEOTIDE SEQUENCE [LARGE SCALE GENOMIC DNA]</scope>
    <source>
        <strain evidence="6">CGMCC 1.16033</strain>
    </source>
</reference>
<dbReference type="SMART" id="SM00267">
    <property type="entry name" value="GGDEF"/>
    <property type="match status" value="1"/>
</dbReference>
<gene>
    <name evidence="5" type="ORF">GCM10011520_22380</name>
</gene>
<proteinExistence type="predicted"/>
<dbReference type="SUPFAM" id="SSF55073">
    <property type="entry name" value="Nucleotide cyclase"/>
    <property type="match status" value="1"/>
</dbReference>
<feature type="domain" description="EAL" evidence="3">
    <location>
        <begin position="446"/>
        <end position="697"/>
    </location>
</feature>
<dbReference type="PROSITE" id="PS50887">
    <property type="entry name" value="GGDEF"/>
    <property type="match status" value="1"/>
</dbReference>
<evidence type="ECO:0000259" key="3">
    <source>
        <dbReference type="PROSITE" id="PS50883"/>
    </source>
</evidence>
<dbReference type="PROSITE" id="PS50112">
    <property type="entry name" value="PAS"/>
    <property type="match status" value="1"/>
</dbReference>
<feature type="domain" description="GGDEF" evidence="4">
    <location>
        <begin position="305"/>
        <end position="437"/>
    </location>
</feature>
<dbReference type="NCBIfam" id="TIGR00229">
    <property type="entry name" value="sensory_box"/>
    <property type="match status" value="1"/>
</dbReference>
<evidence type="ECO:0000259" key="2">
    <source>
        <dbReference type="PROSITE" id="PS50113"/>
    </source>
</evidence>
<dbReference type="Proteomes" id="UP000606498">
    <property type="component" value="Unassembled WGS sequence"/>
</dbReference>
<evidence type="ECO:0000313" key="6">
    <source>
        <dbReference type="Proteomes" id="UP000606498"/>
    </source>
</evidence>
<dbReference type="Pfam" id="PF13426">
    <property type="entry name" value="PAS_9"/>
    <property type="match status" value="1"/>
</dbReference>
<comment type="caution">
    <text evidence="5">The sequence shown here is derived from an EMBL/GenBank/DDBJ whole genome shotgun (WGS) entry which is preliminary data.</text>
</comment>
<dbReference type="RefSeq" id="WP_100143355.1">
    <property type="nucleotide sequence ID" value="NZ_AP024618.1"/>
</dbReference>
<dbReference type="InterPro" id="IPR035965">
    <property type="entry name" value="PAS-like_dom_sf"/>
</dbReference>
<keyword evidence="6" id="KW-1185">Reference proteome</keyword>
<dbReference type="SUPFAM" id="SSF55785">
    <property type="entry name" value="PYP-like sensor domain (PAS domain)"/>
    <property type="match status" value="1"/>
</dbReference>
<dbReference type="CDD" id="cd01948">
    <property type="entry name" value="EAL"/>
    <property type="match status" value="1"/>
</dbReference>
<feature type="domain" description="PAC" evidence="2">
    <location>
        <begin position="221"/>
        <end position="271"/>
    </location>
</feature>
<evidence type="ECO:0000259" key="4">
    <source>
        <dbReference type="PROSITE" id="PS50887"/>
    </source>
</evidence>
<organism evidence="5 6">
    <name type="scientific">Shewanella carassii</name>
    <dbReference type="NCBI Taxonomy" id="1987584"/>
    <lineage>
        <taxon>Bacteria</taxon>
        <taxon>Pseudomonadati</taxon>
        <taxon>Pseudomonadota</taxon>
        <taxon>Gammaproteobacteria</taxon>
        <taxon>Alteromonadales</taxon>
        <taxon>Shewanellaceae</taxon>
        <taxon>Shewanella</taxon>
    </lineage>
</organism>
<dbReference type="SMART" id="SM00052">
    <property type="entry name" value="EAL"/>
    <property type="match status" value="1"/>
</dbReference>
<dbReference type="Pfam" id="PF00990">
    <property type="entry name" value="GGDEF"/>
    <property type="match status" value="1"/>
</dbReference>
<dbReference type="InterPro" id="IPR043128">
    <property type="entry name" value="Rev_trsase/Diguanyl_cyclase"/>
</dbReference>
<feature type="domain" description="PAS" evidence="1">
    <location>
        <begin position="150"/>
        <end position="219"/>
    </location>
</feature>
<dbReference type="InterPro" id="IPR052155">
    <property type="entry name" value="Biofilm_reg_signaling"/>
</dbReference>
<protein>
    <submittedName>
        <fullName evidence="5">GGDEF domain-containing protein</fullName>
    </submittedName>
</protein>
<dbReference type="InterPro" id="IPR000700">
    <property type="entry name" value="PAS-assoc_C"/>
</dbReference>
<dbReference type="Pfam" id="PF00563">
    <property type="entry name" value="EAL"/>
    <property type="match status" value="1"/>
</dbReference>
<dbReference type="PANTHER" id="PTHR44757:SF2">
    <property type="entry name" value="BIOFILM ARCHITECTURE MAINTENANCE PROTEIN MBAA"/>
    <property type="match status" value="1"/>
</dbReference>
<dbReference type="PANTHER" id="PTHR44757">
    <property type="entry name" value="DIGUANYLATE CYCLASE DGCP"/>
    <property type="match status" value="1"/>
</dbReference>
<dbReference type="InterPro" id="IPR001633">
    <property type="entry name" value="EAL_dom"/>
</dbReference>
<dbReference type="Gene3D" id="3.30.450.20">
    <property type="entry name" value="PAS domain"/>
    <property type="match status" value="1"/>
</dbReference>
<dbReference type="SMART" id="SM00091">
    <property type="entry name" value="PAS"/>
    <property type="match status" value="2"/>
</dbReference>
<accession>A0ABQ1T2V2</accession>
<evidence type="ECO:0000313" key="5">
    <source>
        <dbReference type="EMBL" id="GGE81348.1"/>
    </source>
</evidence>
<dbReference type="PROSITE" id="PS50883">
    <property type="entry name" value="EAL"/>
    <property type="match status" value="1"/>
</dbReference>
<dbReference type="InterPro" id="IPR035919">
    <property type="entry name" value="EAL_sf"/>
</dbReference>
<dbReference type="EMBL" id="BMKO01000005">
    <property type="protein sequence ID" value="GGE81348.1"/>
    <property type="molecule type" value="Genomic_DNA"/>
</dbReference>
<dbReference type="CDD" id="cd00130">
    <property type="entry name" value="PAS"/>
    <property type="match status" value="1"/>
</dbReference>
<sequence>MIRWTQLLQMLVADAKLAPQLQLWHSDPHATPLALFKGSKVFAANQAALNYFACVDQEILDATLYDFAPRLQLDGQCSIELARKLLQAATEQSQTWDWLHLNRHGKELPTRLYLEPVRIDSHKMILVRFESLASHDNTKRENQDIFGLLPRSVLSGILEESAEAVVISDTAGKILAVNRALCRLCGFSQTHLIGKSLQVIETENDPKQRECRMALAQRDFWQGEVRHTRADGSHFPAWQSSRKLQTDSGSYLVTIFNDISERKQLESRLTEQAMFDMLTGLPNRRHLKRKLRSAISHSLELGNRNIGALMFLDLNGFKHVNDSFGHSMGDRILQLVAARLEAGCLERADIARMGGDEFTLILQNCQNREEIYHFAQQILALFETPFELEGQKFYLGTSIGISIFGEHEIESSELLSQADTAMYSAKRSASHINFYDSSMSEAAEHKLKLLGDLRHALGLGQLCLFYQPIVRLKDHSMAGAEALLRWQKNKHELLEAADFVPLLEETGLIVSIGNWVVEQACRQLALWRQHDSDFVISVNISPLQLEHLDFYQQVKSALQRHRLPSDALILEITESALLGHPHQAKQTLKQLRALGVRIVLDDFGTGLSSLSRLGSLPLDGLKIAGEFAEQLQHPKGKRLCQAIVQLSQALELNFVAEGIETAHQNDLVRQMGDGLAQGFFFGYPLHPEQFTLAHFQL</sequence>
<dbReference type="Gene3D" id="3.20.20.450">
    <property type="entry name" value="EAL domain"/>
    <property type="match status" value="1"/>
</dbReference>